<dbReference type="HOGENOM" id="CLU_949504_0_0_3"/>
<dbReference type="InterPro" id="IPR006342">
    <property type="entry name" value="FkbM_mtfrase"/>
</dbReference>
<dbReference type="Pfam" id="PF05050">
    <property type="entry name" value="Methyltransf_21"/>
    <property type="match status" value="1"/>
</dbReference>
<dbReference type="GO" id="GO:0008168">
    <property type="term" value="F:methyltransferase activity"/>
    <property type="evidence" value="ECO:0007669"/>
    <property type="project" value="UniProtKB-KW"/>
</dbReference>
<dbReference type="PANTHER" id="PTHR34203:SF15">
    <property type="entry name" value="SLL1173 PROTEIN"/>
    <property type="match status" value="1"/>
</dbReference>
<dbReference type="RefSeq" id="WP_011125428.1">
    <property type="nucleotide sequence ID" value="NC_005042.1"/>
</dbReference>
<evidence type="ECO:0000259" key="1">
    <source>
        <dbReference type="Pfam" id="PF05050"/>
    </source>
</evidence>
<keyword evidence="2" id="KW-0808">Transferase</keyword>
<dbReference type="NCBIfam" id="TIGR01444">
    <property type="entry name" value="fkbM_fam"/>
    <property type="match status" value="1"/>
</dbReference>
<sequence>MKLVREAIIEIKMGIDKFFCGDYIPIPKDLYTKYFNFRSKLKTNKELSIAINDSCIEITQRVSSYNFVTWYYPYQLRYRCLIRYFQGLEWIGKMLARNYKIDKISLNAGDIVIDCGANVGDLMLYLDGLNLNLNYFGFEPGKLEFKALKKNVSNNKFNLIPKVINKALGKNNEIKTFYYCPEEADSSLEKPVNYSSSYEVEVVKLDTFYNETLQGKKIKLLKLEAEGFEPEVLLGGRTLLKNTEYIAADLGPERGLTNECTVAEVTKILQDEGFSMLHFNHTYTAIFKNMLLV</sequence>
<proteinExistence type="predicted"/>
<accession>Q7VB23</accession>
<dbReference type="PATRIC" id="fig|167539.5.peg.1339"/>
<dbReference type="EnsemblBacteria" id="AAQ00321">
    <property type="protein sequence ID" value="AAQ00321"/>
    <property type="gene ID" value="Pro_1277"/>
</dbReference>
<evidence type="ECO:0000313" key="2">
    <source>
        <dbReference type="EMBL" id="AAQ00321.1"/>
    </source>
</evidence>
<organism evidence="2 3">
    <name type="scientific">Prochlorococcus marinus (strain SARG / CCMP1375 / SS120)</name>
    <dbReference type="NCBI Taxonomy" id="167539"/>
    <lineage>
        <taxon>Bacteria</taxon>
        <taxon>Bacillati</taxon>
        <taxon>Cyanobacteriota</taxon>
        <taxon>Cyanophyceae</taxon>
        <taxon>Synechococcales</taxon>
        <taxon>Prochlorococcaceae</taxon>
        <taxon>Prochlorococcus</taxon>
    </lineage>
</organism>
<dbReference type="InterPro" id="IPR052514">
    <property type="entry name" value="SAM-dependent_MTase"/>
</dbReference>
<dbReference type="AlphaFoldDB" id="Q7VB23"/>
<dbReference type="GO" id="GO:0032259">
    <property type="term" value="P:methylation"/>
    <property type="evidence" value="ECO:0007669"/>
    <property type="project" value="UniProtKB-KW"/>
</dbReference>
<dbReference type="SUPFAM" id="SSF53335">
    <property type="entry name" value="S-adenosyl-L-methionine-dependent methyltransferases"/>
    <property type="match status" value="1"/>
</dbReference>
<dbReference type="KEGG" id="pma:Pro_1277"/>
<evidence type="ECO:0000313" key="3">
    <source>
        <dbReference type="Proteomes" id="UP000001420"/>
    </source>
</evidence>
<dbReference type="STRING" id="167539.Pro_1277"/>
<dbReference type="OrthoDB" id="4104638at2"/>
<protein>
    <submittedName>
        <fullName evidence="2">SAM-dependent methyltransferase</fullName>
    </submittedName>
</protein>
<dbReference type="Gene3D" id="3.40.50.150">
    <property type="entry name" value="Vaccinia Virus protein VP39"/>
    <property type="match status" value="1"/>
</dbReference>
<dbReference type="eggNOG" id="COG2520">
    <property type="taxonomic scope" value="Bacteria"/>
</dbReference>
<dbReference type="Proteomes" id="UP000001420">
    <property type="component" value="Chromosome"/>
</dbReference>
<feature type="domain" description="Methyltransferase FkbM" evidence="1">
    <location>
        <begin position="114"/>
        <end position="245"/>
    </location>
</feature>
<dbReference type="EMBL" id="AE017126">
    <property type="protein sequence ID" value="AAQ00321.1"/>
    <property type="molecule type" value="Genomic_DNA"/>
</dbReference>
<keyword evidence="2" id="KW-0489">Methyltransferase</keyword>
<dbReference type="PANTHER" id="PTHR34203">
    <property type="entry name" value="METHYLTRANSFERASE, FKBM FAMILY PROTEIN"/>
    <property type="match status" value="1"/>
</dbReference>
<name>Q7VB23_PROMA</name>
<dbReference type="InterPro" id="IPR029063">
    <property type="entry name" value="SAM-dependent_MTases_sf"/>
</dbReference>
<keyword evidence="3" id="KW-1185">Reference proteome</keyword>
<reference evidence="2 3" key="1">
    <citation type="journal article" date="2003" name="Proc. Natl. Acad. Sci. U.S.A.">
        <title>Genome sequence of the cyanobacterium Prochlorococcus marinus SS120, a nearly minimal oxyphototrophic genome.</title>
        <authorList>
            <person name="Dufresne A."/>
            <person name="Salanoubat M."/>
            <person name="Partensky F."/>
            <person name="Artiguenave F."/>
            <person name="Axmann I.M."/>
            <person name="Barbe V."/>
            <person name="Duprat S."/>
            <person name="Galperin M.Y."/>
            <person name="Koonin E.V."/>
            <person name="Le Gall F."/>
            <person name="Makarova K.S."/>
            <person name="Ostrowski M."/>
            <person name="Oztas S."/>
            <person name="Robert C."/>
            <person name="Rogozin I.B."/>
            <person name="Scanlan D.J."/>
            <person name="Tandeau de Marsac N."/>
            <person name="Weissenbach J."/>
            <person name="Wincker P."/>
            <person name="Wolf Y.I."/>
            <person name="Hess W.R."/>
        </authorList>
    </citation>
    <scope>NUCLEOTIDE SEQUENCE [LARGE SCALE GENOMIC DNA]</scope>
    <source>
        <strain evidence="3">SARG / CCMP1375 / SS120</strain>
    </source>
</reference>
<gene>
    <name evidence="2" type="primary">smtA</name>
    <name evidence="2" type="ordered locus">Pro_1277</name>
</gene>